<feature type="compositionally biased region" description="Polar residues" evidence="6">
    <location>
        <begin position="158"/>
        <end position="181"/>
    </location>
</feature>
<dbReference type="Gene3D" id="6.10.340.10">
    <property type="match status" value="1"/>
</dbReference>
<dbReference type="AlphaFoldDB" id="A0A161VN49"/>
<sequence>MPASLNDYLDSYKQACTAYAQQNYDVAATLVDEVVQNVPDDPNCHLLRGHIYYVLQQYDVAEQEYQKVLQLSNDPEIIGFANNGLQSINQYQEPLESQIGTEENHQPEPDHFTDISEDLESNPPELEDLGVFANLDSNSFELNPLEEIQPFVDLDELPSNNPFEISPDSVSFEQTPDSTAPLSEDPFALSPNQNGKESHTNTENEPFELELPVFWQEEMAAKSVNDPEITSDLSSSETDYSEEMSLVYDEDLDDTAFAAANFSTSNSLEHTPEPVIEEPEQEPNIANFALEIHSQEDETLPTHQENLKHDSTETNNLSHNSQANLPDADPSNSLEQIEVEEIEVEEKLSAPSSSLNGRYSVKDQESSHHAALDINHFDSDDFDDFEVFKSAFGSDEDTNSLLKGENSQSNIEFLDDFDEFDDLGNIPGFDLAEADSSFGDVTMLSGSLDTTGSLESQEAKPHAKTESSPREGQRSRSDRIEKNRDDELFSITGSHNGGKEAVPIFTETDVSKLEPNVSVEQGWLAPLENASLDVKPWFVAATVGAVSALVVATVSFTATNFSPPEQRESVRNTGWAMSLAAGIAGFGTAAFMGNLTLKQIRRTTKDLQAQFDAVRQGNFNVQATVYSEDELGRLATGFNEMARVIFTTTHEAQRKADEQEEAKENLQRQVIRLLDDVEGAARGDLTVQAEVTADVLGAVADAFNLTIQNLRDIVQQVKVAAKEVTKGSTNSETFARALSSDALRQAEELGVTLNSVQVMTESIQRVAEAAREAEIVAGDASRIALKGGEAVENTVAGILEIRETVAETTRKVKRLAESSQEISKIVALISQIASRTNLLALNASIEAARAGEAGRGFAIVADEVRQLADKSAKSLKEIEQIVMQIQSETGSVMTAMEEGTQQVIKGTKLAEEAKRSLENIIQVANRIDTLVRSITSDTVEQTETSRAVAHVMQSVELTAQETSQEAQRVSGALQLLVGVSGDLISSVERFRVETLDSR</sequence>
<keyword evidence="7" id="KW-0472">Membrane</keyword>
<dbReference type="GO" id="GO:0006935">
    <property type="term" value="P:chemotaxis"/>
    <property type="evidence" value="ECO:0007669"/>
    <property type="project" value="UniProtKB-ARBA"/>
</dbReference>
<dbReference type="Pfam" id="PF00015">
    <property type="entry name" value="MCPsignal"/>
    <property type="match status" value="1"/>
</dbReference>
<keyword evidence="5" id="KW-0175">Coiled coil</keyword>
<dbReference type="EMBL" id="LWAJ01000259">
    <property type="protein sequence ID" value="KZL48245.1"/>
    <property type="molecule type" value="Genomic_DNA"/>
</dbReference>
<dbReference type="GO" id="GO:0016020">
    <property type="term" value="C:membrane"/>
    <property type="evidence" value="ECO:0007669"/>
    <property type="project" value="InterPro"/>
</dbReference>
<dbReference type="Proteomes" id="UP000076555">
    <property type="component" value="Unassembled WGS sequence"/>
</dbReference>
<dbReference type="PROSITE" id="PS50885">
    <property type="entry name" value="HAMP"/>
    <property type="match status" value="2"/>
</dbReference>
<dbReference type="PANTHER" id="PTHR32089:SF114">
    <property type="entry name" value="METHYL-ACCEPTING CHEMOTAXIS PROTEIN MCPB"/>
    <property type="match status" value="1"/>
</dbReference>
<dbReference type="CDD" id="cd11386">
    <property type="entry name" value="MCP_signal"/>
    <property type="match status" value="1"/>
</dbReference>
<dbReference type="OrthoDB" id="419276at2"/>
<protein>
    <submittedName>
        <fullName evidence="10">Chemotaxis protein</fullName>
    </submittedName>
</protein>
<feature type="region of interest" description="Disordered" evidence="6">
    <location>
        <begin position="309"/>
        <end position="331"/>
    </location>
</feature>
<accession>A0A161VN49</accession>
<proteinExistence type="inferred from homology"/>
<keyword evidence="7" id="KW-1133">Transmembrane helix</keyword>
<dbReference type="SMART" id="SM00304">
    <property type="entry name" value="HAMP"/>
    <property type="match status" value="2"/>
</dbReference>
<feature type="compositionally biased region" description="Basic and acidic residues" evidence="6">
    <location>
        <begin position="457"/>
        <end position="487"/>
    </location>
</feature>
<evidence type="ECO:0000256" key="7">
    <source>
        <dbReference type="SAM" id="Phobius"/>
    </source>
</evidence>
<dbReference type="Pfam" id="PF00672">
    <property type="entry name" value="HAMP"/>
    <property type="match status" value="1"/>
</dbReference>
<evidence type="ECO:0000259" key="9">
    <source>
        <dbReference type="PROSITE" id="PS50885"/>
    </source>
</evidence>
<keyword evidence="7" id="KW-0812">Transmembrane</keyword>
<feature type="compositionally biased region" description="Basic and acidic residues" evidence="6">
    <location>
        <begin position="102"/>
        <end position="114"/>
    </location>
</feature>
<dbReference type="GO" id="GO:0007165">
    <property type="term" value="P:signal transduction"/>
    <property type="evidence" value="ECO:0007669"/>
    <property type="project" value="UniProtKB-KW"/>
</dbReference>
<evidence type="ECO:0000256" key="3">
    <source>
        <dbReference type="PROSITE-ProRule" id="PRU00284"/>
    </source>
</evidence>
<keyword evidence="1 3" id="KW-0807">Transducer</keyword>
<reference evidence="10 11" key="1">
    <citation type="submission" date="2016-04" db="EMBL/GenBank/DDBJ databases">
        <title>Draft Genome Assembly of the Bloom-forming Cyanobacterium Nodularia spumigena Strain CENA596 in Shrimp Production Ponds.</title>
        <authorList>
            <person name="Popin R.V."/>
            <person name="Rigonato J."/>
            <person name="Abreu V.A."/>
            <person name="Andreote A.P."/>
            <person name="Silveira S.B."/>
            <person name="Odebrecht C."/>
            <person name="Fiore M.F."/>
        </authorList>
    </citation>
    <scope>NUCLEOTIDE SEQUENCE [LARGE SCALE GENOMIC DNA]</scope>
    <source>
        <strain evidence="10 11">CENA596</strain>
    </source>
</reference>
<evidence type="ECO:0000259" key="8">
    <source>
        <dbReference type="PROSITE" id="PS50111"/>
    </source>
</evidence>
<comment type="similarity">
    <text evidence="2">Belongs to the methyl-accepting chemotaxis (MCP) protein family.</text>
</comment>
<feature type="region of interest" description="Disordered" evidence="6">
    <location>
        <begin position="99"/>
        <end position="125"/>
    </location>
</feature>
<evidence type="ECO:0000256" key="4">
    <source>
        <dbReference type="PROSITE-ProRule" id="PRU00339"/>
    </source>
</evidence>
<feature type="compositionally biased region" description="Acidic residues" evidence="6">
    <location>
        <begin position="115"/>
        <end position="125"/>
    </location>
</feature>
<evidence type="ECO:0000256" key="2">
    <source>
        <dbReference type="ARBA" id="ARBA00029447"/>
    </source>
</evidence>
<feature type="region of interest" description="Disordered" evidence="6">
    <location>
        <begin position="448"/>
        <end position="501"/>
    </location>
</feature>
<dbReference type="InterPro" id="IPR019734">
    <property type="entry name" value="TPR_rpt"/>
</dbReference>
<feature type="coiled-coil region" evidence="5">
    <location>
        <begin position="649"/>
        <end position="676"/>
    </location>
</feature>
<evidence type="ECO:0000256" key="6">
    <source>
        <dbReference type="SAM" id="MobiDB-lite"/>
    </source>
</evidence>
<feature type="transmembrane region" description="Helical" evidence="7">
    <location>
        <begin position="573"/>
        <end position="593"/>
    </location>
</feature>
<keyword evidence="4" id="KW-0802">TPR repeat</keyword>
<organism evidence="10 11">
    <name type="scientific">Nodularia spumigena CENA596</name>
    <dbReference type="NCBI Taxonomy" id="1819295"/>
    <lineage>
        <taxon>Bacteria</taxon>
        <taxon>Bacillati</taxon>
        <taxon>Cyanobacteriota</taxon>
        <taxon>Cyanophyceae</taxon>
        <taxon>Nostocales</taxon>
        <taxon>Nodulariaceae</taxon>
        <taxon>Nodularia</taxon>
    </lineage>
</organism>
<gene>
    <name evidence="10" type="ORF">A2T98_18920</name>
</gene>
<dbReference type="RefSeq" id="WP_063874104.1">
    <property type="nucleotide sequence ID" value="NZ_CAWMRI010000259.1"/>
</dbReference>
<feature type="domain" description="Methyl-accepting transducer" evidence="8">
    <location>
        <begin position="720"/>
        <end position="956"/>
    </location>
</feature>
<comment type="caution">
    <text evidence="10">The sequence shown here is derived from an EMBL/GenBank/DDBJ whole genome shotgun (WGS) entry which is preliminary data.</text>
</comment>
<feature type="transmembrane region" description="Helical" evidence="7">
    <location>
        <begin position="537"/>
        <end position="561"/>
    </location>
</feature>
<evidence type="ECO:0000313" key="11">
    <source>
        <dbReference type="Proteomes" id="UP000076555"/>
    </source>
</evidence>
<dbReference type="PANTHER" id="PTHR32089">
    <property type="entry name" value="METHYL-ACCEPTING CHEMOTAXIS PROTEIN MCPB"/>
    <property type="match status" value="1"/>
</dbReference>
<evidence type="ECO:0000313" key="10">
    <source>
        <dbReference type="EMBL" id="KZL48245.1"/>
    </source>
</evidence>
<dbReference type="PROSITE" id="PS50111">
    <property type="entry name" value="CHEMOTAXIS_TRANSDUC_2"/>
    <property type="match status" value="1"/>
</dbReference>
<dbReference type="SMART" id="SM00283">
    <property type="entry name" value="MA"/>
    <property type="match status" value="1"/>
</dbReference>
<evidence type="ECO:0000256" key="5">
    <source>
        <dbReference type="SAM" id="Coils"/>
    </source>
</evidence>
<dbReference type="SUPFAM" id="SSF158472">
    <property type="entry name" value="HAMP domain-like"/>
    <property type="match status" value="1"/>
</dbReference>
<dbReference type="InterPro" id="IPR004089">
    <property type="entry name" value="MCPsignal_dom"/>
</dbReference>
<dbReference type="CDD" id="cd06225">
    <property type="entry name" value="HAMP"/>
    <property type="match status" value="1"/>
</dbReference>
<dbReference type="Gene3D" id="1.10.287.950">
    <property type="entry name" value="Methyl-accepting chemotaxis protein"/>
    <property type="match status" value="1"/>
</dbReference>
<dbReference type="InterPro" id="IPR003660">
    <property type="entry name" value="HAMP_dom"/>
</dbReference>
<feature type="domain" description="HAMP" evidence="9">
    <location>
        <begin position="598"/>
        <end position="650"/>
    </location>
</feature>
<dbReference type="SUPFAM" id="SSF48452">
    <property type="entry name" value="TPR-like"/>
    <property type="match status" value="1"/>
</dbReference>
<dbReference type="PROSITE" id="PS50005">
    <property type="entry name" value="TPR"/>
    <property type="match status" value="1"/>
</dbReference>
<feature type="compositionally biased region" description="Polar residues" evidence="6">
    <location>
        <begin position="313"/>
        <end position="331"/>
    </location>
</feature>
<feature type="domain" description="HAMP" evidence="9">
    <location>
        <begin position="664"/>
        <end position="715"/>
    </location>
</feature>
<feature type="region of interest" description="Disordered" evidence="6">
    <location>
        <begin position="155"/>
        <end position="206"/>
    </location>
</feature>
<dbReference type="Gene3D" id="1.25.40.10">
    <property type="entry name" value="Tetratricopeptide repeat domain"/>
    <property type="match status" value="1"/>
</dbReference>
<dbReference type="SUPFAM" id="SSF58104">
    <property type="entry name" value="Methyl-accepting chemotaxis protein (MCP) signaling domain"/>
    <property type="match status" value="1"/>
</dbReference>
<dbReference type="InterPro" id="IPR011990">
    <property type="entry name" value="TPR-like_helical_dom_sf"/>
</dbReference>
<feature type="repeat" description="TPR" evidence="4">
    <location>
        <begin position="42"/>
        <end position="75"/>
    </location>
</feature>
<evidence type="ECO:0000256" key="1">
    <source>
        <dbReference type="ARBA" id="ARBA00023224"/>
    </source>
</evidence>
<name>A0A161VN49_NODSP</name>
<dbReference type="FunFam" id="1.10.287.950:FF:000001">
    <property type="entry name" value="Methyl-accepting chemotaxis sensory transducer"/>
    <property type="match status" value="1"/>
</dbReference>